<organism evidence="1 2">
    <name type="scientific">Owenia fusiformis</name>
    <name type="common">Polychaete worm</name>
    <dbReference type="NCBI Taxonomy" id="6347"/>
    <lineage>
        <taxon>Eukaryota</taxon>
        <taxon>Metazoa</taxon>
        <taxon>Spiralia</taxon>
        <taxon>Lophotrochozoa</taxon>
        <taxon>Annelida</taxon>
        <taxon>Polychaeta</taxon>
        <taxon>Sedentaria</taxon>
        <taxon>Canalipalpata</taxon>
        <taxon>Sabellida</taxon>
        <taxon>Oweniida</taxon>
        <taxon>Oweniidae</taxon>
        <taxon>Owenia</taxon>
    </lineage>
</organism>
<evidence type="ECO:0000313" key="1">
    <source>
        <dbReference type="EMBL" id="CAH1788457.1"/>
    </source>
</evidence>
<dbReference type="Proteomes" id="UP000749559">
    <property type="component" value="Unassembled WGS sequence"/>
</dbReference>
<reference evidence="1" key="1">
    <citation type="submission" date="2022-03" db="EMBL/GenBank/DDBJ databases">
        <authorList>
            <person name="Martin C."/>
        </authorList>
    </citation>
    <scope>NUCLEOTIDE SEQUENCE</scope>
</reference>
<feature type="non-terminal residue" evidence="1">
    <location>
        <position position="250"/>
    </location>
</feature>
<gene>
    <name evidence="1" type="ORF">OFUS_LOCUS13987</name>
</gene>
<keyword evidence="2" id="KW-1185">Reference proteome</keyword>
<proteinExistence type="predicted"/>
<evidence type="ECO:0000313" key="2">
    <source>
        <dbReference type="Proteomes" id="UP000749559"/>
    </source>
</evidence>
<comment type="caution">
    <text evidence="1">The sequence shown here is derived from an EMBL/GenBank/DDBJ whole genome shotgun (WGS) entry which is preliminary data.</text>
</comment>
<name>A0A8J1UG43_OWEFU</name>
<sequence>MGVCLQTWRASIGCFNNISGVILQSDHNFSKTPKLKYTICSKGTLGNVSVGLLLCYLIMMTYKIYIPLSITCVCKILIAILYIQFAALLFVILPLLITQSMIGYYHAFNPRFVVHLTLTVGLCTLVPSFGIVAYLPNIEHLLLAMGDIEVNPGPDHVKLLFSNINSLKAHQGARFTAFTHRMRQESCHIAALCEVGNLTNAELESFNIEGFQDPIYTNSNRGILVYVSNDIHCQLKEDLMVNSDSIWIDL</sequence>
<dbReference type="EMBL" id="CAIIXF020000007">
    <property type="protein sequence ID" value="CAH1788457.1"/>
    <property type="molecule type" value="Genomic_DNA"/>
</dbReference>
<protein>
    <submittedName>
        <fullName evidence="1">Uncharacterized protein</fullName>
    </submittedName>
</protein>
<dbReference type="OrthoDB" id="6154567at2759"/>
<dbReference type="AlphaFoldDB" id="A0A8J1UG43"/>
<accession>A0A8J1UG43</accession>